<evidence type="ECO:0000313" key="2">
    <source>
        <dbReference type="Proteomes" id="UP000790347"/>
    </source>
</evidence>
<organism evidence="1 2">
    <name type="scientific">Dermatophagoides farinae</name>
    <name type="common">American house dust mite</name>
    <dbReference type="NCBI Taxonomy" id="6954"/>
    <lineage>
        <taxon>Eukaryota</taxon>
        <taxon>Metazoa</taxon>
        <taxon>Ecdysozoa</taxon>
        <taxon>Arthropoda</taxon>
        <taxon>Chelicerata</taxon>
        <taxon>Arachnida</taxon>
        <taxon>Acari</taxon>
        <taxon>Acariformes</taxon>
        <taxon>Sarcoptiformes</taxon>
        <taxon>Astigmata</taxon>
        <taxon>Psoroptidia</taxon>
        <taxon>Analgoidea</taxon>
        <taxon>Pyroglyphidae</taxon>
        <taxon>Dermatophagoidinae</taxon>
        <taxon>Dermatophagoides</taxon>
    </lineage>
</organism>
<accession>A0A922HXL9</accession>
<reference evidence="1" key="2">
    <citation type="journal article" date="2022" name="Res Sq">
        <title>Comparative Genomics Reveals Insights into the Divergent Evolution of Astigmatic Mites and Household Pest Adaptations.</title>
        <authorList>
            <person name="Xiong Q."/>
            <person name="Wan A.T.-Y."/>
            <person name="Liu X.-Y."/>
            <person name="Fung C.S.-H."/>
            <person name="Xiao X."/>
            <person name="Malainual N."/>
            <person name="Hou J."/>
            <person name="Wang L."/>
            <person name="Wang M."/>
            <person name="Yang K."/>
            <person name="Cui Y."/>
            <person name="Leung E."/>
            <person name="Nong W."/>
            <person name="Shin S.-K."/>
            <person name="Au S."/>
            <person name="Jeong K.Y."/>
            <person name="Chew F.T."/>
            <person name="Hui J."/>
            <person name="Leung T.F."/>
            <person name="Tungtrongchitr A."/>
            <person name="Zhong N."/>
            <person name="Liu Z."/>
            <person name="Tsui S."/>
        </authorList>
    </citation>
    <scope>NUCLEOTIDE SEQUENCE</scope>
    <source>
        <strain evidence="1">Derf</strain>
        <tissue evidence="1">Whole organism</tissue>
    </source>
</reference>
<evidence type="ECO:0000313" key="1">
    <source>
        <dbReference type="EMBL" id="KAH9511318.1"/>
    </source>
</evidence>
<protein>
    <submittedName>
        <fullName evidence="1">Uncharacterized protein</fullName>
    </submittedName>
</protein>
<dbReference type="Proteomes" id="UP000790347">
    <property type="component" value="Unassembled WGS sequence"/>
</dbReference>
<name>A0A922HXL9_DERFA</name>
<dbReference type="InterPro" id="IPR001611">
    <property type="entry name" value="Leu-rich_rpt"/>
</dbReference>
<reference evidence="1" key="1">
    <citation type="submission" date="2013-05" db="EMBL/GenBank/DDBJ databases">
        <authorList>
            <person name="Yim A.K.Y."/>
            <person name="Chan T.F."/>
            <person name="Ji K.M."/>
            <person name="Liu X.Y."/>
            <person name="Zhou J.W."/>
            <person name="Li R.Q."/>
            <person name="Yang K.Y."/>
            <person name="Li J."/>
            <person name="Li M."/>
            <person name="Law P.T.W."/>
            <person name="Wu Y.L."/>
            <person name="Cai Z.L."/>
            <person name="Qin H."/>
            <person name="Bao Y."/>
            <person name="Leung R.K.K."/>
            <person name="Ng P.K.S."/>
            <person name="Zou J."/>
            <person name="Zhong X.J."/>
            <person name="Ran P.X."/>
            <person name="Zhong N.S."/>
            <person name="Liu Z.G."/>
            <person name="Tsui S.K.W."/>
        </authorList>
    </citation>
    <scope>NUCLEOTIDE SEQUENCE</scope>
    <source>
        <strain evidence="1">Derf</strain>
        <tissue evidence="1">Whole organism</tissue>
    </source>
</reference>
<dbReference type="EMBL" id="ASGP02000004">
    <property type="protein sequence ID" value="KAH9511318.1"/>
    <property type="molecule type" value="Genomic_DNA"/>
</dbReference>
<dbReference type="InterPro" id="IPR032675">
    <property type="entry name" value="LRR_dom_sf"/>
</dbReference>
<proteinExistence type="predicted"/>
<dbReference type="SUPFAM" id="SSF52058">
    <property type="entry name" value="L domain-like"/>
    <property type="match status" value="1"/>
</dbReference>
<dbReference type="AlphaFoldDB" id="A0A922HXL9"/>
<sequence>MNIKGAAAAAQLLHLIPSGDEDYLAMKNRSICSEEDRLLFEDSLMQSMYRRLNQPIPVSHRSVAAFREIPFNALKHSIITFAFLQAFLQNDHLTVINRNWLTISLANLVRLILRKNQITEIGLLAFDNLRSLRFLDLRHNHLGIFLMVHFGD</sequence>
<gene>
    <name evidence="1" type="ORF">DERF_009788</name>
</gene>
<dbReference type="Gene3D" id="3.80.10.10">
    <property type="entry name" value="Ribonuclease Inhibitor"/>
    <property type="match status" value="1"/>
</dbReference>
<comment type="caution">
    <text evidence="1">The sequence shown here is derived from an EMBL/GenBank/DDBJ whole genome shotgun (WGS) entry which is preliminary data.</text>
</comment>
<keyword evidence="2" id="KW-1185">Reference proteome</keyword>
<dbReference type="Pfam" id="PF13855">
    <property type="entry name" value="LRR_8"/>
    <property type="match status" value="1"/>
</dbReference>